<dbReference type="AlphaFoldDB" id="A0A543FVG2"/>
<dbReference type="RefSeq" id="WP_142104566.1">
    <property type="nucleotide sequence ID" value="NZ_VFPH01000002.1"/>
</dbReference>
<dbReference type="EMBL" id="VFPH01000002">
    <property type="protein sequence ID" value="TQM37802.1"/>
    <property type="molecule type" value="Genomic_DNA"/>
</dbReference>
<dbReference type="Proteomes" id="UP000319818">
    <property type="component" value="Unassembled WGS sequence"/>
</dbReference>
<sequence>MNATGGIDALTAPSIESAKIAFAAIAETVDVVGGDCRAVCETLSSLSDALNVLTENETPDGGLSGAGLTALPMLAAVRAAKAIASRYVGQQTGTSLDTWVDLVTDASAQFEAYLAQLDTVNGIAERYRSADHDPEQVQEDLDVLEQTRWQTRAWKQILGRVARLGQLVDAILQAQIHDDAAPPEAAPRTGGFSGSLQRRLQDVQTRTADKTSDLREWVLQPFVEIRDRVRELPAQTQRLSGQIETLEILLDLEVATIRACAGEISPAAARVVGIRVAAAIVLPDLVRRRRDAEETTARFENYLARLDAAHRSGNIGDQVHAVLRDEYRAGLHAGRAELAALEARAQAWRADGPAVLAACAHWMAVELDVLTARSLIEQQEPPGDRRRLLERERRRLDEARGLLASL</sequence>
<comment type="caution">
    <text evidence="1">The sequence shown here is derived from an EMBL/GenBank/DDBJ whole genome shotgun (WGS) entry which is preliminary data.</text>
</comment>
<dbReference type="OrthoDB" id="5192385at2"/>
<keyword evidence="2" id="KW-1185">Reference proteome</keyword>
<proteinExistence type="predicted"/>
<reference evidence="1 2" key="1">
    <citation type="submission" date="2019-06" db="EMBL/GenBank/DDBJ databases">
        <title>Sequencing the genomes of 1000 actinobacteria strains.</title>
        <authorList>
            <person name="Klenk H.-P."/>
        </authorList>
    </citation>
    <scope>NUCLEOTIDE SEQUENCE [LARGE SCALE GENOMIC DNA]</scope>
    <source>
        <strain evidence="1 2">DSM 45511</strain>
    </source>
</reference>
<accession>A0A543FVG2</accession>
<organism evidence="1 2">
    <name type="scientific">Pseudonocardia cypriaca</name>
    <dbReference type="NCBI Taxonomy" id="882449"/>
    <lineage>
        <taxon>Bacteria</taxon>
        <taxon>Bacillati</taxon>
        <taxon>Actinomycetota</taxon>
        <taxon>Actinomycetes</taxon>
        <taxon>Pseudonocardiales</taxon>
        <taxon>Pseudonocardiaceae</taxon>
        <taxon>Pseudonocardia</taxon>
    </lineage>
</organism>
<evidence type="ECO:0000313" key="2">
    <source>
        <dbReference type="Proteomes" id="UP000319818"/>
    </source>
</evidence>
<name>A0A543FVG2_9PSEU</name>
<evidence type="ECO:0000313" key="1">
    <source>
        <dbReference type="EMBL" id="TQM37802.1"/>
    </source>
</evidence>
<gene>
    <name evidence="1" type="ORF">FB388_5021</name>
</gene>
<protein>
    <submittedName>
        <fullName evidence="1">Uncharacterized protein</fullName>
    </submittedName>
</protein>